<feature type="region of interest" description="Disordered" evidence="1">
    <location>
        <begin position="72"/>
        <end position="191"/>
    </location>
</feature>
<dbReference type="Proteomes" id="UP000008694">
    <property type="component" value="Unassembled WGS sequence"/>
</dbReference>
<feature type="compositionally biased region" description="Basic residues" evidence="1">
    <location>
        <begin position="155"/>
        <end position="175"/>
    </location>
</feature>
<evidence type="ECO:0000313" key="3">
    <source>
        <dbReference type="Proteomes" id="UP000008694"/>
    </source>
</evidence>
<dbReference type="Gramene" id="Al_scaffold_0006_3200">
    <property type="protein sequence ID" value="Al_scaffold_0006_3200"/>
    <property type="gene ID" value="Al_scaffold_0006_3200"/>
</dbReference>
<organism evidence="3">
    <name type="scientific">Arabidopsis lyrata subsp. lyrata</name>
    <name type="common">Lyre-leaved rock-cress</name>
    <dbReference type="NCBI Taxonomy" id="81972"/>
    <lineage>
        <taxon>Eukaryota</taxon>
        <taxon>Viridiplantae</taxon>
        <taxon>Streptophyta</taxon>
        <taxon>Embryophyta</taxon>
        <taxon>Tracheophyta</taxon>
        <taxon>Spermatophyta</taxon>
        <taxon>Magnoliopsida</taxon>
        <taxon>eudicotyledons</taxon>
        <taxon>Gunneridae</taxon>
        <taxon>Pentapetalae</taxon>
        <taxon>rosids</taxon>
        <taxon>malvids</taxon>
        <taxon>Brassicales</taxon>
        <taxon>Brassicaceae</taxon>
        <taxon>Camelineae</taxon>
        <taxon>Arabidopsis</taxon>
    </lineage>
</organism>
<reference evidence="3" key="1">
    <citation type="journal article" date="2011" name="Nat. Genet.">
        <title>The Arabidopsis lyrata genome sequence and the basis of rapid genome size change.</title>
        <authorList>
            <person name="Hu T.T."/>
            <person name="Pattyn P."/>
            <person name="Bakker E.G."/>
            <person name="Cao J."/>
            <person name="Cheng J.-F."/>
            <person name="Clark R.M."/>
            <person name="Fahlgren N."/>
            <person name="Fawcett J.A."/>
            <person name="Grimwood J."/>
            <person name="Gundlach H."/>
            <person name="Haberer G."/>
            <person name="Hollister J.D."/>
            <person name="Ossowski S."/>
            <person name="Ottilar R.P."/>
            <person name="Salamov A.A."/>
            <person name="Schneeberger K."/>
            <person name="Spannagl M."/>
            <person name="Wang X."/>
            <person name="Yang L."/>
            <person name="Nasrallah M.E."/>
            <person name="Bergelson J."/>
            <person name="Carrington J.C."/>
            <person name="Gaut B.S."/>
            <person name="Schmutz J."/>
            <person name="Mayer K.F.X."/>
            <person name="Van de Peer Y."/>
            <person name="Grigoriev I.V."/>
            <person name="Nordborg M."/>
            <person name="Weigel D."/>
            <person name="Guo Y.-L."/>
        </authorList>
    </citation>
    <scope>NUCLEOTIDE SEQUENCE [LARGE SCALE GENOMIC DNA]</scope>
    <source>
        <strain evidence="3">cv. MN47</strain>
    </source>
</reference>
<feature type="compositionally biased region" description="Polar residues" evidence="1">
    <location>
        <begin position="95"/>
        <end position="105"/>
    </location>
</feature>
<protein>
    <submittedName>
        <fullName evidence="2">Predicted protein</fullName>
    </submittedName>
</protein>
<feature type="compositionally biased region" description="Basic and acidic residues" evidence="1">
    <location>
        <begin position="1"/>
        <end position="18"/>
    </location>
</feature>
<gene>
    <name evidence="2" type="ORF">ARALYDRAFT_663135</name>
</gene>
<dbReference type="HOGENOM" id="CLU_1423327_0_0_1"/>
<sequence>MKYKESNTKERLPHKENQGIHTSKRGTRTEQLEPTTTSGSGEIEEYEETTICQRLRRYQCNEEISIRSIKRRDKDRVQTIRSTPKTENGKRTNRIETQAISTRQTIGDRKEARPQKTGNKAETPTLYRPNQQQGSKHQKTTDETQNDVMLPVRKQTSRSRRGSNRSAKHQRRIQRHGPDSRLRRTKPPTKP</sequence>
<feature type="region of interest" description="Disordered" evidence="1">
    <location>
        <begin position="1"/>
        <end position="47"/>
    </location>
</feature>
<dbReference type="AlphaFoldDB" id="D7LYR2"/>
<dbReference type="EMBL" id="GL348718">
    <property type="protein sequence ID" value="EFH48788.1"/>
    <property type="molecule type" value="Genomic_DNA"/>
</dbReference>
<proteinExistence type="predicted"/>
<feature type="compositionally biased region" description="Polar residues" evidence="1">
    <location>
        <begin position="116"/>
        <end position="135"/>
    </location>
</feature>
<evidence type="ECO:0000313" key="2">
    <source>
        <dbReference type="EMBL" id="EFH48788.1"/>
    </source>
</evidence>
<accession>D7LYR2</accession>
<name>D7LYR2_ARALL</name>
<keyword evidence="3" id="KW-1185">Reference proteome</keyword>
<evidence type="ECO:0000256" key="1">
    <source>
        <dbReference type="SAM" id="MobiDB-lite"/>
    </source>
</evidence>